<gene>
    <name evidence="1" type="ORF">LMG28138_01184</name>
</gene>
<dbReference type="RefSeq" id="WP_175103725.1">
    <property type="nucleotide sequence ID" value="NZ_CADIKM010000004.1"/>
</dbReference>
<evidence type="ECO:0000313" key="2">
    <source>
        <dbReference type="Proteomes" id="UP000494115"/>
    </source>
</evidence>
<reference evidence="1 2" key="1">
    <citation type="submission" date="2020-04" db="EMBL/GenBank/DDBJ databases">
        <authorList>
            <person name="De Canck E."/>
        </authorList>
    </citation>
    <scope>NUCLEOTIDE SEQUENCE [LARGE SCALE GENOMIC DNA]</scope>
    <source>
        <strain evidence="1 2">LMG 28138</strain>
    </source>
</reference>
<proteinExistence type="predicted"/>
<dbReference type="AlphaFoldDB" id="A0A6S7AYK9"/>
<evidence type="ECO:0000313" key="1">
    <source>
        <dbReference type="EMBL" id="CAB3781350.1"/>
    </source>
</evidence>
<sequence>MHLKLVNVTVNREAHPHAVFAVLENEKGESISVRIHLAASQNVDHLTLEGIETLAHEAARQLVP</sequence>
<keyword evidence="2" id="KW-1185">Reference proteome</keyword>
<dbReference type="Proteomes" id="UP000494115">
    <property type="component" value="Unassembled WGS sequence"/>
</dbReference>
<name>A0A6S7AYK9_9BURK</name>
<protein>
    <submittedName>
        <fullName evidence="1">Uncharacterized protein</fullName>
    </submittedName>
</protein>
<dbReference type="EMBL" id="CADIKM010000004">
    <property type="protein sequence ID" value="CAB3781350.1"/>
    <property type="molecule type" value="Genomic_DNA"/>
</dbReference>
<organism evidence="1 2">
    <name type="scientific">Pararobbsia alpina</name>
    <dbReference type="NCBI Taxonomy" id="621374"/>
    <lineage>
        <taxon>Bacteria</taxon>
        <taxon>Pseudomonadati</taxon>
        <taxon>Pseudomonadota</taxon>
        <taxon>Betaproteobacteria</taxon>
        <taxon>Burkholderiales</taxon>
        <taxon>Burkholderiaceae</taxon>
        <taxon>Pararobbsia</taxon>
    </lineage>
</organism>
<accession>A0A6S7AYK9</accession>